<feature type="compositionally biased region" description="Basic and acidic residues" evidence="1">
    <location>
        <begin position="1"/>
        <end position="10"/>
    </location>
</feature>
<dbReference type="EMBL" id="CAUYUJ010017282">
    <property type="protein sequence ID" value="CAK0873438.1"/>
    <property type="molecule type" value="Genomic_DNA"/>
</dbReference>
<evidence type="ECO:0000256" key="1">
    <source>
        <dbReference type="SAM" id="MobiDB-lite"/>
    </source>
</evidence>
<sequence length="330" mass="35962">MAEHAVDREAAGMTAERGPGPARGGPRHAGRPRDASRGLGEQRVEKTGASRGRVRAITRVTPGPIAAARERERLAQERAARVGDALVRVPQRLDWHSHVLLEALAFRQRLPVRRAGWAIVQLNAQVVPVRLVFGSLERAVQKVGPGVAPLRTCGTRARHLKAEALAKADHATKPLWTLVLCKGPSSVPSTRDKHLRTIAKATKGLHPTTGKALSMVEGEGAAPWEQDEGAYHSSRPRRPEPRRPWGEPRSPPRGRRDGWRGGKGHRKGGGPRTEGRKASKKERDRNRRERGSDWKGGGDWGSKRRKSGGGDYRGKKGGGKGGKRGGKRRS</sequence>
<evidence type="ECO:0000313" key="2">
    <source>
        <dbReference type="EMBL" id="CAK0873438.1"/>
    </source>
</evidence>
<feature type="compositionally biased region" description="Basic and acidic residues" evidence="1">
    <location>
        <begin position="237"/>
        <end position="246"/>
    </location>
</feature>
<feature type="compositionally biased region" description="Basic and acidic residues" evidence="1">
    <location>
        <begin position="273"/>
        <end position="293"/>
    </location>
</feature>
<accession>A0ABN9VJJ7</accession>
<name>A0ABN9VJJ7_9DINO</name>
<keyword evidence="3" id="KW-1185">Reference proteome</keyword>
<organism evidence="2 3">
    <name type="scientific">Prorocentrum cordatum</name>
    <dbReference type="NCBI Taxonomy" id="2364126"/>
    <lineage>
        <taxon>Eukaryota</taxon>
        <taxon>Sar</taxon>
        <taxon>Alveolata</taxon>
        <taxon>Dinophyceae</taxon>
        <taxon>Prorocentrales</taxon>
        <taxon>Prorocentraceae</taxon>
        <taxon>Prorocentrum</taxon>
    </lineage>
</organism>
<comment type="caution">
    <text evidence="2">The sequence shown here is derived from an EMBL/GenBank/DDBJ whole genome shotgun (WGS) entry which is preliminary data.</text>
</comment>
<feature type="region of interest" description="Disordered" evidence="1">
    <location>
        <begin position="1"/>
        <end position="51"/>
    </location>
</feature>
<feature type="compositionally biased region" description="Basic and acidic residues" evidence="1">
    <location>
        <begin position="31"/>
        <end position="48"/>
    </location>
</feature>
<protein>
    <submittedName>
        <fullName evidence="2">Uncharacterized protein</fullName>
    </submittedName>
</protein>
<feature type="region of interest" description="Disordered" evidence="1">
    <location>
        <begin position="222"/>
        <end position="330"/>
    </location>
</feature>
<proteinExistence type="predicted"/>
<gene>
    <name evidence="2" type="ORF">PCOR1329_LOCUS58649</name>
</gene>
<reference evidence="2" key="1">
    <citation type="submission" date="2023-10" db="EMBL/GenBank/DDBJ databases">
        <authorList>
            <person name="Chen Y."/>
            <person name="Shah S."/>
            <person name="Dougan E. K."/>
            <person name="Thang M."/>
            <person name="Chan C."/>
        </authorList>
    </citation>
    <scope>NUCLEOTIDE SEQUENCE [LARGE SCALE GENOMIC DNA]</scope>
</reference>
<dbReference type="Proteomes" id="UP001189429">
    <property type="component" value="Unassembled WGS sequence"/>
</dbReference>
<feature type="compositionally biased region" description="Basic residues" evidence="1">
    <location>
        <begin position="315"/>
        <end position="330"/>
    </location>
</feature>
<evidence type="ECO:0000313" key="3">
    <source>
        <dbReference type="Proteomes" id="UP001189429"/>
    </source>
</evidence>